<dbReference type="AlphaFoldDB" id="A0A6J5WPG0"/>
<evidence type="ECO:0000256" key="5">
    <source>
        <dbReference type="SAM" id="Phobius"/>
    </source>
</evidence>
<feature type="domain" description="Sugar phosphate transporter" evidence="6">
    <location>
        <begin position="284"/>
        <end position="433"/>
    </location>
</feature>
<evidence type="ECO:0000256" key="4">
    <source>
        <dbReference type="ARBA" id="ARBA00023136"/>
    </source>
</evidence>
<evidence type="ECO:0000313" key="8">
    <source>
        <dbReference type="Proteomes" id="UP000507245"/>
    </source>
</evidence>
<dbReference type="InterPro" id="IPR004853">
    <property type="entry name" value="Sugar_P_trans_dom"/>
</dbReference>
<evidence type="ECO:0000256" key="1">
    <source>
        <dbReference type="ARBA" id="ARBA00004141"/>
    </source>
</evidence>
<dbReference type="GO" id="GO:0016020">
    <property type="term" value="C:membrane"/>
    <property type="evidence" value="ECO:0007669"/>
    <property type="project" value="UniProtKB-SubCell"/>
</dbReference>
<proteinExistence type="predicted"/>
<organism evidence="7 8">
    <name type="scientific">Prunus armeniaca</name>
    <name type="common">Apricot</name>
    <name type="synonym">Armeniaca vulgaris</name>
    <dbReference type="NCBI Taxonomy" id="36596"/>
    <lineage>
        <taxon>Eukaryota</taxon>
        <taxon>Viridiplantae</taxon>
        <taxon>Streptophyta</taxon>
        <taxon>Embryophyta</taxon>
        <taxon>Tracheophyta</taxon>
        <taxon>Spermatophyta</taxon>
        <taxon>Magnoliopsida</taxon>
        <taxon>eudicotyledons</taxon>
        <taxon>Gunneridae</taxon>
        <taxon>Pentapetalae</taxon>
        <taxon>rosids</taxon>
        <taxon>fabids</taxon>
        <taxon>Rosales</taxon>
        <taxon>Rosaceae</taxon>
        <taxon>Amygdaloideae</taxon>
        <taxon>Amygdaleae</taxon>
        <taxon>Prunus</taxon>
    </lineage>
</organism>
<dbReference type="Proteomes" id="UP000507245">
    <property type="component" value="Unassembled WGS sequence"/>
</dbReference>
<keyword evidence="3 5" id="KW-1133">Transmembrane helix</keyword>
<gene>
    <name evidence="7" type="ORF">ORAREDHAP_LOCUS19958</name>
</gene>
<keyword evidence="4 5" id="KW-0472">Membrane</keyword>
<reference evidence="8" key="1">
    <citation type="journal article" date="2020" name="Genome Biol.">
        <title>Gamete binning: chromosome-level and haplotype-resolved genome assembly enabled by high-throughput single-cell sequencing of gamete genomes.</title>
        <authorList>
            <person name="Campoy J.A."/>
            <person name="Sun H."/>
            <person name="Goel M."/>
            <person name="Jiao W.-B."/>
            <person name="Folz-Donahue K."/>
            <person name="Wang N."/>
            <person name="Rubio M."/>
            <person name="Liu C."/>
            <person name="Kukat C."/>
            <person name="Ruiz D."/>
            <person name="Huettel B."/>
            <person name="Schneeberger K."/>
        </authorList>
    </citation>
    <scope>NUCLEOTIDE SEQUENCE [LARGE SCALE GENOMIC DNA]</scope>
    <source>
        <strain evidence="8">cv. Rojo Pasion</strain>
    </source>
</reference>
<protein>
    <recommendedName>
        <fullName evidence="6">Sugar phosphate transporter domain-containing protein</fullName>
    </recommendedName>
</protein>
<keyword evidence="8" id="KW-1185">Reference proteome</keyword>
<feature type="transmembrane region" description="Helical" evidence="5">
    <location>
        <begin position="291"/>
        <end position="310"/>
    </location>
</feature>
<evidence type="ECO:0000256" key="2">
    <source>
        <dbReference type="ARBA" id="ARBA00022692"/>
    </source>
</evidence>
<accession>A0A6J5WPG0</accession>
<dbReference type="OrthoDB" id="18894at2759"/>
<feature type="transmembrane region" description="Helical" evidence="5">
    <location>
        <begin position="330"/>
        <end position="349"/>
    </location>
</feature>
<dbReference type="PANTHER" id="PTHR11132">
    <property type="entry name" value="SOLUTE CARRIER FAMILY 35"/>
    <property type="match status" value="1"/>
</dbReference>
<sequence>MLLSDSTRTKHIQRPLGRLDCVLGKVEYTEANYAQSGSQESGLHREPSFSRWCDEDGTVHFDRQLENTDASVEEDSDFELPMLQRGELENNILDRDRNHNTKSQKRNMRLNGGVTLDDDSTRVGGTGNEEYLPFDIENSSEGEVHAIDSSMHNHKALPPNSKNPISVSNVLKMLFFVLMWYNKSLLGDDLGKFPAPLLMNTVHFSMQAVFSKGITWYWSNRFQTGGSMSWRDYFVKVVPTALGTAMDVNLSNASLVLYLSHLPQCVYDISDVNVSISSHFGFSAVAKETEFDFWGFIFVMLAAVMSGFRWCMTQILLQKEDYGLKNPLTLMSYVTPVMAVVTALLSLVFDPWDELRRNNYFNNPAHISRSCLLMLFGGTLAFFMVLTEFILVSVTSAVTVTIAGVVKEALTILVAVIYFHDEFTRLKGAGLFILCLVSVYSTGTSKFSLEKFNVMHLGEAFSKKHICLSQFSASVRVPTSLSFALRRVRSKSIQVEILQLCTKNQKGS</sequence>
<dbReference type="Pfam" id="PF03151">
    <property type="entry name" value="TPT"/>
    <property type="match status" value="1"/>
</dbReference>
<evidence type="ECO:0000313" key="7">
    <source>
        <dbReference type="EMBL" id="CAB4303606.1"/>
    </source>
</evidence>
<evidence type="ECO:0000256" key="3">
    <source>
        <dbReference type="ARBA" id="ARBA00022989"/>
    </source>
</evidence>
<feature type="transmembrane region" description="Helical" evidence="5">
    <location>
        <begin position="370"/>
        <end position="391"/>
    </location>
</feature>
<dbReference type="InterPro" id="IPR050186">
    <property type="entry name" value="TPT_transporter"/>
</dbReference>
<name>A0A6J5WPG0_PRUAR</name>
<keyword evidence="2 5" id="KW-0812">Transmembrane</keyword>
<evidence type="ECO:0000259" key="6">
    <source>
        <dbReference type="Pfam" id="PF03151"/>
    </source>
</evidence>
<dbReference type="EMBL" id="CAEKKB010000003">
    <property type="protein sequence ID" value="CAB4303606.1"/>
    <property type="molecule type" value="Genomic_DNA"/>
</dbReference>
<feature type="transmembrane region" description="Helical" evidence="5">
    <location>
        <begin position="397"/>
        <end position="419"/>
    </location>
</feature>
<comment type="subcellular location">
    <subcellularLocation>
        <location evidence="1">Membrane</location>
        <topology evidence="1">Multi-pass membrane protein</topology>
    </subcellularLocation>
</comment>